<evidence type="ECO:0000256" key="1">
    <source>
        <dbReference type="ARBA" id="ARBA00006484"/>
    </source>
</evidence>
<dbReference type="PRINTS" id="PR00081">
    <property type="entry name" value="GDHRDH"/>
</dbReference>
<organism evidence="4 5">
    <name type="scientific">Aquabacter spiritensis</name>
    <dbReference type="NCBI Taxonomy" id="933073"/>
    <lineage>
        <taxon>Bacteria</taxon>
        <taxon>Pseudomonadati</taxon>
        <taxon>Pseudomonadota</taxon>
        <taxon>Alphaproteobacteria</taxon>
        <taxon>Hyphomicrobiales</taxon>
        <taxon>Xanthobacteraceae</taxon>
        <taxon>Aquabacter</taxon>
    </lineage>
</organism>
<dbReference type="InterPro" id="IPR036291">
    <property type="entry name" value="NAD(P)-bd_dom_sf"/>
</dbReference>
<comment type="similarity">
    <text evidence="1">Belongs to the short-chain dehydrogenases/reductases (SDR) family.</text>
</comment>
<protein>
    <submittedName>
        <fullName evidence="4">NAD(P)-dependent dehydrogenase (Short-subunit alcohol dehydrogenase family)</fullName>
    </submittedName>
</protein>
<dbReference type="FunFam" id="3.40.50.720:FF:000173">
    <property type="entry name" value="3-oxoacyl-[acyl-carrier protein] reductase"/>
    <property type="match status" value="1"/>
</dbReference>
<reference evidence="4 5" key="1">
    <citation type="submission" date="2019-03" db="EMBL/GenBank/DDBJ databases">
        <title>Genomic Encyclopedia of Type Strains, Phase IV (KMG-IV): sequencing the most valuable type-strain genomes for metagenomic binning, comparative biology and taxonomic classification.</title>
        <authorList>
            <person name="Goeker M."/>
        </authorList>
    </citation>
    <scope>NUCLEOTIDE SEQUENCE [LARGE SCALE GENOMIC DNA]</scope>
    <source>
        <strain evidence="4 5">DSM 9035</strain>
    </source>
</reference>
<feature type="domain" description="Ketoreductase" evidence="3">
    <location>
        <begin position="20"/>
        <end position="202"/>
    </location>
</feature>
<evidence type="ECO:0000313" key="4">
    <source>
        <dbReference type="EMBL" id="TCT02963.1"/>
    </source>
</evidence>
<dbReference type="EMBL" id="SMAI01000011">
    <property type="protein sequence ID" value="TCT02963.1"/>
    <property type="molecule type" value="Genomic_DNA"/>
</dbReference>
<dbReference type="InterPro" id="IPR050259">
    <property type="entry name" value="SDR"/>
</dbReference>
<dbReference type="PANTHER" id="PTHR42879:SF2">
    <property type="entry name" value="3-OXOACYL-[ACYL-CARRIER-PROTEIN] REDUCTASE FABG"/>
    <property type="match status" value="1"/>
</dbReference>
<dbReference type="Gene3D" id="3.40.50.720">
    <property type="entry name" value="NAD(P)-binding Rossmann-like Domain"/>
    <property type="match status" value="1"/>
</dbReference>
<evidence type="ECO:0000256" key="2">
    <source>
        <dbReference type="ARBA" id="ARBA00023002"/>
    </source>
</evidence>
<evidence type="ECO:0000259" key="3">
    <source>
        <dbReference type="SMART" id="SM00822"/>
    </source>
</evidence>
<dbReference type="SUPFAM" id="SSF51735">
    <property type="entry name" value="NAD(P)-binding Rossmann-fold domains"/>
    <property type="match status" value="1"/>
</dbReference>
<keyword evidence="2" id="KW-0560">Oxidoreductase</keyword>
<gene>
    <name evidence="4" type="ORF">EDC64_111135</name>
</gene>
<keyword evidence="5" id="KW-1185">Reference proteome</keyword>
<dbReference type="Pfam" id="PF13561">
    <property type="entry name" value="adh_short_C2"/>
    <property type="match status" value="1"/>
</dbReference>
<dbReference type="SMART" id="SM00822">
    <property type="entry name" value="PKS_KR"/>
    <property type="match status" value="1"/>
</dbReference>
<dbReference type="AlphaFoldDB" id="A0A4R3LR30"/>
<comment type="caution">
    <text evidence="4">The sequence shown here is derived from an EMBL/GenBank/DDBJ whole genome shotgun (WGS) entry which is preliminary data.</text>
</comment>
<dbReference type="InterPro" id="IPR002347">
    <property type="entry name" value="SDR_fam"/>
</dbReference>
<sequence length="268" mass="27789">MSALFWRGSRRDTGSRMSARRILVTGGGRGLGAAIVRALAAAGFDVTFTYRSAAAEAQALVAELRAAYPGTAPEAVALDLADRDAVEAFAAGLEAGTTAFFGFCHNAGMPYDTLAAMIDQAKAEAVMQVNHFAFVRIARALVRPMTRARDGRIVAIGSVAALQANPGNAAYAASKAALQAHVRALAIETARRGVTVNCVAPGFIDTAMLAKFADHRARLEAQIPAGRFATPDDVAQVAAFLFSPAAGYITGATIPVDGGLSAQLSAHR</sequence>
<dbReference type="PANTHER" id="PTHR42879">
    <property type="entry name" value="3-OXOACYL-(ACYL-CARRIER-PROTEIN) REDUCTASE"/>
    <property type="match status" value="1"/>
</dbReference>
<dbReference type="InterPro" id="IPR057326">
    <property type="entry name" value="KR_dom"/>
</dbReference>
<dbReference type="GO" id="GO:0016491">
    <property type="term" value="F:oxidoreductase activity"/>
    <property type="evidence" value="ECO:0007669"/>
    <property type="project" value="UniProtKB-KW"/>
</dbReference>
<dbReference type="Proteomes" id="UP000294664">
    <property type="component" value="Unassembled WGS sequence"/>
</dbReference>
<evidence type="ECO:0000313" key="5">
    <source>
        <dbReference type="Proteomes" id="UP000294664"/>
    </source>
</evidence>
<proteinExistence type="inferred from homology"/>
<name>A0A4R3LR30_9HYPH</name>
<accession>A0A4R3LR30</accession>